<dbReference type="GeneID" id="39876012"/>
<evidence type="ECO:0000256" key="1">
    <source>
        <dbReference type="ARBA" id="ARBA00004123"/>
    </source>
</evidence>
<feature type="compositionally biased region" description="Basic and acidic residues" evidence="8">
    <location>
        <begin position="420"/>
        <end position="434"/>
    </location>
</feature>
<evidence type="ECO:0000256" key="8">
    <source>
        <dbReference type="SAM" id="MobiDB-lite"/>
    </source>
</evidence>
<keyword evidence="5" id="KW-0175">Coiled coil</keyword>
<feature type="compositionally biased region" description="Basic residues" evidence="8">
    <location>
        <begin position="342"/>
        <end position="356"/>
    </location>
</feature>
<gene>
    <name evidence="9" type="ORF">BOVATA_037350</name>
</gene>
<evidence type="ECO:0000256" key="3">
    <source>
        <dbReference type="ARBA" id="ARBA00022664"/>
    </source>
</evidence>
<feature type="compositionally biased region" description="Basic residues" evidence="8">
    <location>
        <begin position="191"/>
        <end position="210"/>
    </location>
</feature>
<keyword evidence="3" id="KW-0507">mRNA processing</keyword>
<evidence type="ECO:0000256" key="2">
    <source>
        <dbReference type="ARBA" id="ARBA00006695"/>
    </source>
</evidence>
<reference evidence="9 10" key="1">
    <citation type="journal article" date="2017" name="BMC Genomics">
        <title>Whole-genome assembly of Babesia ovata and comparative genomics between closely related pathogens.</title>
        <authorList>
            <person name="Yamagishi J."/>
            <person name="Asada M."/>
            <person name="Hakimi H."/>
            <person name="Tanaka T.Q."/>
            <person name="Sugimoto C."/>
            <person name="Kawazu S."/>
        </authorList>
    </citation>
    <scope>NUCLEOTIDE SEQUENCE [LARGE SCALE GENOMIC DNA]</scope>
    <source>
        <strain evidence="9 10">Miyake</strain>
    </source>
</reference>
<evidence type="ECO:0000313" key="10">
    <source>
        <dbReference type="Proteomes" id="UP000236319"/>
    </source>
</evidence>
<feature type="compositionally biased region" description="Low complexity" evidence="8">
    <location>
        <begin position="249"/>
        <end position="260"/>
    </location>
</feature>
<feature type="compositionally biased region" description="Basic and acidic residues" evidence="8">
    <location>
        <begin position="234"/>
        <end position="248"/>
    </location>
</feature>
<dbReference type="InterPro" id="IPR022209">
    <property type="entry name" value="CWC25"/>
</dbReference>
<feature type="compositionally biased region" description="Basic and acidic residues" evidence="8">
    <location>
        <begin position="136"/>
        <end position="148"/>
    </location>
</feature>
<dbReference type="VEuPathDB" id="PiroplasmaDB:BOVATA_037350"/>
<feature type="compositionally biased region" description="Basic and acidic residues" evidence="8">
    <location>
        <begin position="362"/>
        <end position="411"/>
    </location>
</feature>
<evidence type="ECO:0000256" key="4">
    <source>
        <dbReference type="ARBA" id="ARBA00022728"/>
    </source>
</evidence>
<feature type="compositionally biased region" description="Basic and acidic residues" evidence="8">
    <location>
        <begin position="522"/>
        <end position="538"/>
    </location>
</feature>
<dbReference type="Proteomes" id="UP000236319">
    <property type="component" value="Unassembled WGS sequence"/>
</dbReference>
<keyword evidence="7" id="KW-0539">Nucleus</keyword>
<dbReference type="GO" id="GO:0005684">
    <property type="term" value="C:U2-type spliceosomal complex"/>
    <property type="evidence" value="ECO:0007669"/>
    <property type="project" value="TreeGrafter"/>
</dbReference>
<dbReference type="EMBL" id="BDSA01000004">
    <property type="protein sequence ID" value="GBE62242.1"/>
    <property type="molecule type" value="Genomic_DNA"/>
</dbReference>
<dbReference type="OrthoDB" id="21123at2759"/>
<evidence type="ECO:0000313" key="9">
    <source>
        <dbReference type="EMBL" id="GBE62242.1"/>
    </source>
</evidence>
<feature type="compositionally biased region" description="Basic and acidic residues" evidence="8">
    <location>
        <begin position="307"/>
        <end position="329"/>
    </location>
</feature>
<accession>A0A2H6KGX6</accession>
<protein>
    <submittedName>
        <fullName evidence="9">Pre-mRNA splicing protein, putative</fullName>
    </submittedName>
</protein>
<evidence type="ECO:0000256" key="5">
    <source>
        <dbReference type="ARBA" id="ARBA00023054"/>
    </source>
</evidence>
<dbReference type="PANTHER" id="PTHR16196:SF0">
    <property type="entry name" value="PRE-MRNA-SPLICING FACTOR CWC25 HOMOLOG"/>
    <property type="match status" value="1"/>
</dbReference>
<keyword evidence="10" id="KW-1185">Reference proteome</keyword>
<dbReference type="RefSeq" id="XP_028868485.1">
    <property type="nucleotide sequence ID" value="XM_029012652.1"/>
</dbReference>
<dbReference type="GO" id="GO:0000398">
    <property type="term" value="P:mRNA splicing, via spliceosome"/>
    <property type="evidence" value="ECO:0007669"/>
    <property type="project" value="TreeGrafter"/>
</dbReference>
<dbReference type="Pfam" id="PF12542">
    <property type="entry name" value="CWC25"/>
    <property type="match status" value="1"/>
</dbReference>
<dbReference type="PANTHER" id="PTHR16196">
    <property type="entry name" value="CELL CYCLE CONTROL PROTEIN CWF25"/>
    <property type="match status" value="1"/>
</dbReference>
<keyword evidence="6" id="KW-0508">mRNA splicing</keyword>
<feature type="region of interest" description="Disordered" evidence="8">
    <location>
        <begin position="476"/>
        <end position="581"/>
    </location>
</feature>
<dbReference type="InterPro" id="IPR051376">
    <property type="entry name" value="CWC25_splicing_factor"/>
</dbReference>
<feature type="compositionally biased region" description="Basic and acidic residues" evidence="8">
    <location>
        <begin position="558"/>
        <end position="570"/>
    </location>
</feature>
<organism evidence="9 10">
    <name type="scientific">Babesia ovata</name>
    <dbReference type="NCBI Taxonomy" id="189622"/>
    <lineage>
        <taxon>Eukaryota</taxon>
        <taxon>Sar</taxon>
        <taxon>Alveolata</taxon>
        <taxon>Apicomplexa</taxon>
        <taxon>Aconoidasida</taxon>
        <taxon>Piroplasmida</taxon>
        <taxon>Babesiidae</taxon>
        <taxon>Babesia</taxon>
    </lineage>
</organism>
<evidence type="ECO:0000256" key="6">
    <source>
        <dbReference type="ARBA" id="ARBA00023187"/>
    </source>
</evidence>
<comment type="similarity">
    <text evidence="2">Belongs to the CWC25 family.</text>
</comment>
<sequence length="581" mass="67969">MTGGAKESLVRENDRQWTLSNRVEAEGLEWLYADPSANKQREGNLEEYLLGKSIEGARGELARDPIDHAAAGSLLADTADGKPLDDTLNKFREDPLFIIKKIELHQRQVMKKYESLVNTGVKPMPAAHTGAYVSERSTERHSRRRGYESDGSSGRDYSTSPRRRDRSRGRAHRAEKSHRRERSTRRSESLRRHRRGRSGSRDYRSHKRDRTRSSSREYRYRHRSGRRSPSISDSEERYRRRISRHSDDSGSSGSHSGRGSRSTERRHHDRRYRDVSRGRVRRHSRNSSMDRSGESDAYERHRRRSRSLSEETYRRKQHISDERRPRDGTGHGSTARRSPSYGHRHHMSASRKHSRPPPRSSKSAESDGPSHRRERHDCSELRKTRDRRSNSSERASDREERERRRATYSDRSRRRRSRSRERSSDGGGRKEHVPPSDMDNPQVTESKEPIKTKRGPVLPRKGDTLRYAFGVTEDIMPPQAIQDRAEQRRKEMEERKRLQQDLYAPQNQDERLTEMQSHGMSHLKERLEKMAEHERSVQSEEVEAPGSKGDYISLMKHHAFESAKKEERIRQRASRSLVEDE</sequence>
<name>A0A2H6KGX6_9APIC</name>
<dbReference type="AlphaFoldDB" id="A0A2H6KGX6"/>
<comment type="subcellular location">
    <subcellularLocation>
        <location evidence="1">Nucleus</location>
    </subcellularLocation>
</comment>
<feature type="compositionally biased region" description="Basic and acidic residues" evidence="8">
    <location>
        <begin position="483"/>
        <end position="499"/>
    </location>
</feature>
<feature type="region of interest" description="Disordered" evidence="8">
    <location>
        <begin position="121"/>
        <end position="463"/>
    </location>
</feature>
<comment type="caution">
    <text evidence="9">The sequence shown here is derived from an EMBL/GenBank/DDBJ whole genome shotgun (WGS) entry which is preliminary data.</text>
</comment>
<proteinExistence type="inferred from homology"/>
<feature type="compositionally biased region" description="Basic residues" evidence="8">
    <location>
        <begin position="161"/>
        <end position="183"/>
    </location>
</feature>
<keyword evidence="4" id="KW-0747">Spliceosome</keyword>
<evidence type="ECO:0000256" key="7">
    <source>
        <dbReference type="ARBA" id="ARBA00023242"/>
    </source>
</evidence>